<dbReference type="CDD" id="cd18787">
    <property type="entry name" value="SF2_C_DEAD"/>
    <property type="match status" value="1"/>
</dbReference>
<keyword evidence="5" id="KW-0067">ATP-binding</keyword>
<accession>A0AAD4ITR5</accession>
<keyword evidence="4" id="KW-0347">Helicase</keyword>
<evidence type="ECO:0000313" key="11">
    <source>
        <dbReference type="EMBL" id="KAH6821354.1"/>
    </source>
</evidence>
<dbReference type="GO" id="GO:0016787">
    <property type="term" value="F:hydrolase activity"/>
    <property type="evidence" value="ECO:0007669"/>
    <property type="project" value="UniProtKB-KW"/>
</dbReference>
<evidence type="ECO:0000256" key="1">
    <source>
        <dbReference type="ARBA" id="ARBA00012552"/>
    </source>
</evidence>
<dbReference type="Proteomes" id="UP001190926">
    <property type="component" value="Unassembled WGS sequence"/>
</dbReference>
<dbReference type="PANTHER" id="PTHR47958">
    <property type="entry name" value="ATP-DEPENDENT RNA HELICASE DBP3"/>
    <property type="match status" value="1"/>
</dbReference>
<dbReference type="InterPro" id="IPR014001">
    <property type="entry name" value="Helicase_ATP-bd"/>
</dbReference>
<dbReference type="InterPro" id="IPR001650">
    <property type="entry name" value="Helicase_C-like"/>
</dbReference>
<dbReference type="AlphaFoldDB" id="A0AAD4ITR5"/>
<dbReference type="InterPro" id="IPR014014">
    <property type="entry name" value="RNA_helicase_DEAD_Q_motif"/>
</dbReference>
<feature type="domain" description="Helicase ATP-binding" evidence="8">
    <location>
        <begin position="63"/>
        <end position="239"/>
    </location>
</feature>
<dbReference type="EC" id="3.6.4.13" evidence="1"/>
<evidence type="ECO:0000256" key="5">
    <source>
        <dbReference type="ARBA" id="ARBA00022840"/>
    </source>
</evidence>
<feature type="domain" description="Helicase C-terminal" evidence="9">
    <location>
        <begin position="193"/>
        <end position="340"/>
    </location>
</feature>
<proteinExistence type="predicted"/>
<keyword evidence="3 11" id="KW-0378">Hydrolase</keyword>
<protein>
    <recommendedName>
        <fullName evidence="1">RNA helicase</fullName>
        <ecNumber evidence="1">3.6.4.13</ecNumber>
    </recommendedName>
</protein>
<gene>
    <name evidence="11" type="ORF">C2S53_006185</name>
</gene>
<dbReference type="SMART" id="SM00490">
    <property type="entry name" value="HELICc"/>
    <property type="match status" value="1"/>
</dbReference>
<dbReference type="InterPro" id="IPR011545">
    <property type="entry name" value="DEAD/DEAH_box_helicase_dom"/>
</dbReference>
<evidence type="ECO:0000256" key="7">
    <source>
        <dbReference type="PROSITE-ProRule" id="PRU00552"/>
    </source>
</evidence>
<dbReference type="PROSITE" id="PS51195">
    <property type="entry name" value="Q_MOTIF"/>
    <property type="match status" value="1"/>
</dbReference>
<dbReference type="EMBL" id="SDAM02002107">
    <property type="protein sequence ID" value="KAH6821354.1"/>
    <property type="molecule type" value="Genomic_DNA"/>
</dbReference>
<keyword evidence="12" id="KW-1185">Reference proteome</keyword>
<evidence type="ECO:0000313" key="12">
    <source>
        <dbReference type="Proteomes" id="UP001190926"/>
    </source>
</evidence>
<reference evidence="11 12" key="1">
    <citation type="journal article" date="2021" name="Nat. Commun.">
        <title>Incipient diploidization of the medicinal plant Perilla within 10,000 years.</title>
        <authorList>
            <person name="Zhang Y."/>
            <person name="Shen Q."/>
            <person name="Leng L."/>
            <person name="Zhang D."/>
            <person name="Chen S."/>
            <person name="Shi Y."/>
            <person name="Ning Z."/>
            <person name="Chen S."/>
        </authorList>
    </citation>
    <scope>NUCLEOTIDE SEQUENCE [LARGE SCALE GENOMIC DNA]</scope>
    <source>
        <strain evidence="12">cv. PC099</strain>
    </source>
</reference>
<evidence type="ECO:0000259" key="10">
    <source>
        <dbReference type="PROSITE" id="PS51195"/>
    </source>
</evidence>
<evidence type="ECO:0000256" key="4">
    <source>
        <dbReference type="ARBA" id="ARBA00022806"/>
    </source>
</evidence>
<feature type="short sequence motif" description="Q motif" evidence="7">
    <location>
        <begin position="29"/>
        <end position="58"/>
    </location>
</feature>
<dbReference type="SMART" id="SM00487">
    <property type="entry name" value="DEXDc"/>
    <property type="match status" value="1"/>
</dbReference>
<dbReference type="PROSITE" id="PS51194">
    <property type="entry name" value="HELICASE_CTER"/>
    <property type="match status" value="1"/>
</dbReference>
<keyword evidence="6" id="KW-0694">RNA-binding</keyword>
<dbReference type="PROSITE" id="PS51192">
    <property type="entry name" value="HELICASE_ATP_BIND_1"/>
    <property type="match status" value="1"/>
</dbReference>
<name>A0AAD4ITR5_PERFH</name>
<dbReference type="GO" id="GO:0003724">
    <property type="term" value="F:RNA helicase activity"/>
    <property type="evidence" value="ECO:0007669"/>
    <property type="project" value="UniProtKB-EC"/>
</dbReference>
<evidence type="ECO:0000256" key="2">
    <source>
        <dbReference type="ARBA" id="ARBA00022741"/>
    </source>
</evidence>
<dbReference type="GO" id="GO:0005524">
    <property type="term" value="F:ATP binding"/>
    <property type="evidence" value="ECO:0007669"/>
    <property type="project" value="UniProtKB-KW"/>
</dbReference>
<evidence type="ECO:0000256" key="3">
    <source>
        <dbReference type="ARBA" id="ARBA00022801"/>
    </source>
</evidence>
<dbReference type="GO" id="GO:0003723">
    <property type="term" value="F:RNA binding"/>
    <property type="evidence" value="ECO:0007669"/>
    <property type="project" value="UniProtKB-KW"/>
</dbReference>
<dbReference type="Pfam" id="PF00270">
    <property type="entry name" value="DEAD"/>
    <property type="match status" value="1"/>
</dbReference>
<dbReference type="Gene3D" id="3.40.50.300">
    <property type="entry name" value="P-loop containing nucleotide triphosphate hydrolases"/>
    <property type="match status" value="2"/>
</dbReference>
<comment type="caution">
    <text evidence="11">The sequence shown here is derived from an EMBL/GenBank/DDBJ whole genome shotgun (WGS) entry which is preliminary data.</text>
</comment>
<keyword evidence="2" id="KW-0547">Nucleotide-binding</keyword>
<organism evidence="11 12">
    <name type="scientific">Perilla frutescens var. hirtella</name>
    <name type="common">Perilla citriodora</name>
    <name type="synonym">Perilla setoyensis</name>
    <dbReference type="NCBI Taxonomy" id="608512"/>
    <lineage>
        <taxon>Eukaryota</taxon>
        <taxon>Viridiplantae</taxon>
        <taxon>Streptophyta</taxon>
        <taxon>Embryophyta</taxon>
        <taxon>Tracheophyta</taxon>
        <taxon>Spermatophyta</taxon>
        <taxon>Magnoliopsida</taxon>
        <taxon>eudicotyledons</taxon>
        <taxon>Gunneridae</taxon>
        <taxon>Pentapetalae</taxon>
        <taxon>asterids</taxon>
        <taxon>lamiids</taxon>
        <taxon>Lamiales</taxon>
        <taxon>Lamiaceae</taxon>
        <taxon>Nepetoideae</taxon>
        <taxon>Elsholtzieae</taxon>
        <taxon>Perilla</taxon>
    </lineage>
</organism>
<evidence type="ECO:0000259" key="8">
    <source>
        <dbReference type="PROSITE" id="PS51192"/>
    </source>
</evidence>
<dbReference type="InterPro" id="IPR027417">
    <property type="entry name" value="P-loop_NTPase"/>
</dbReference>
<feature type="domain" description="DEAD-box RNA helicase Q" evidence="10">
    <location>
        <begin position="29"/>
        <end position="58"/>
    </location>
</feature>
<dbReference type="SUPFAM" id="SSF52540">
    <property type="entry name" value="P-loop containing nucleoside triphosphate hydrolases"/>
    <property type="match status" value="2"/>
</dbReference>
<evidence type="ECO:0000256" key="6">
    <source>
        <dbReference type="ARBA" id="ARBA00022884"/>
    </source>
</evidence>
<sequence length="427" mass="48316">MDSDEVVEAEHDSTVQVFTSGGPLYSSARRFEDLNLSTELLKGLYVSMKFEKPSKIQEISLPMVLNPPYKNLIAQAHNGSRKTTCFVLGMLSRVDPKMIAPQALYENAEVLMAVQNMKVLLKMGKFTGITSELVIQSDQANYVPVHKRMSVTAQVIIGTPGTIHKWLLHKKLGLSLMKILVFDEAHQMLATSGFRDVSVTVMKAIVKADSNCQVLLFSATFNEDTTIHGALKQEDRDKIIREFRDGLTQALISTDLLARGFDQIQINLVINYDLPLRYENRSEPDYEVYLHRAGRAGRFGRKGVVFNLLCHDSDDMIMNKIEKYLNSQITEDSLSLSEVVVCTNACGSVEQRERIQVCSTQCWAIVRLCMHKRSQGEPLQTFDPEIEATIRHKHARRRRAMAGQQPAAPVTADQMRRMQQQLEEIQR</sequence>
<evidence type="ECO:0000259" key="9">
    <source>
        <dbReference type="PROSITE" id="PS51194"/>
    </source>
</evidence>
<dbReference type="Pfam" id="PF00271">
    <property type="entry name" value="Helicase_C"/>
    <property type="match status" value="1"/>
</dbReference>